<gene>
    <name evidence="3" type="ordered locus">Desru_0341</name>
</gene>
<dbReference type="SUPFAM" id="SSF53187">
    <property type="entry name" value="Zn-dependent exopeptidases"/>
    <property type="match status" value="1"/>
</dbReference>
<dbReference type="RefSeq" id="WP_013840413.1">
    <property type="nucleotide sequence ID" value="NC_015589.1"/>
</dbReference>
<reference evidence="3 4" key="2">
    <citation type="journal article" date="2012" name="Stand. Genomic Sci.">
        <title>Complete genome sequence of the sulfate-reducing firmicute Desulfotomaculum ruminis type strain (DL(T)).</title>
        <authorList>
            <person name="Spring S."/>
            <person name="Visser M."/>
            <person name="Lu M."/>
            <person name="Copeland A."/>
            <person name="Lapidus A."/>
            <person name="Lucas S."/>
            <person name="Cheng J.F."/>
            <person name="Han C."/>
            <person name="Tapia R."/>
            <person name="Goodwin L.A."/>
            <person name="Pitluck S."/>
            <person name="Ivanova N."/>
            <person name="Land M."/>
            <person name="Hauser L."/>
            <person name="Larimer F."/>
            <person name="Rohde M."/>
            <person name="Goker M."/>
            <person name="Detter J.C."/>
            <person name="Kyrpides N.C."/>
            <person name="Woyke T."/>
            <person name="Schaap P.J."/>
            <person name="Plugge C.M."/>
            <person name="Muyzer G."/>
            <person name="Kuever J."/>
            <person name="Pereira I.A."/>
            <person name="Parshina S.N."/>
            <person name="Bernier-Latmani R."/>
            <person name="Stams A.J."/>
            <person name="Klenk H.P."/>
        </authorList>
    </citation>
    <scope>NUCLEOTIDE SEQUENCE [LARGE SCALE GENOMIC DNA]</scope>
    <source>
        <strain evidence="4">ATCC 23193 / DSM 2154 / NCIB 8452 / DL</strain>
    </source>
</reference>
<dbReference type="Proteomes" id="UP000009234">
    <property type="component" value="Chromosome"/>
</dbReference>
<dbReference type="AlphaFoldDB" id="F6DPG5"/>
<evidence type="ECO:0000259" key="2">
    <source>
        <dbReference type="SMART" id="SM00646"/>
    </source>
</evidence>
<dbReference type="PANTHER" id="PTHR30404:SF0">
    <property type="entry name" value="N-ACETYLMURAMOYL-L-ALANINE AMIDASE AMIC"/>
    <property type="match status" value="1"/>
</dbReference>
<reference evidence="4" key="1">
    <citation type="submission" date="2011-05" db="EMBL/GenBank/DDBJ databases">
        <title>Complete sequence of Desulfotomaculum ruminis DSM 2154.</title>
        <authorList>
            <person name="Lucas S."/>
            <person name="Copeland A."/>
            <person name="Lapidus A."/>
            <person name="Cheng J.-F."/>
            <person name="Goodwin L."/>
            <person name="Pitluck S."/>
            <person name="Lu M."/>
            <person name="Detter J.C."/>
            <person name="Han C."/>
            <person name="Tapia R."/>
            <person name="Land M."/>
            <person name="Hauser L."/>
            <person name="Kyrpides N."/>
            <person name="Ivanova N."/>
            <person name="Mikhailova N."/>
            <person name="Pagani I."/>
            <person name="Stams A.J.M."/>
            <person name="Plugge C.M."/>
            <person name="Muyzer G."/>
            <person name="Kuever J."/>
            <person name="Parshina S.N."/>
            <person name="Ivanova A.E."/>
            <person name="Nazina T.N."/>
            <person name="Brambilla E."/>
            <person name="Spring S."/>
            <person name="Klenk H.-P."/>
            <person name="Woyke T."/>
        </authorList>
    </citation>
    <scope>NUCLEOTIDE SEQUENCE [LARGE SCALE GENOMIC DNA]</scope>
    <source>
        <strain evidence="4">ATCC 23193 / DSM 2154 / NCIB 8452 / DL</strain>
    </source>
</reference>
<dbReference type="STRING" id="696281.Desru_0341"/>
<keyword evidence="4" id="KW-1185">Reference proteome</keyword>
<name>F6DPG5_DESRL</name>
<evidence type="ECO:0000313" key="4">
    <source>
        <dbReference type="Proteomes" id="UP000009234"/>
    </source>
</evidence>
<proteinExistence type="predicted"/>
<dbReference type="HOGENOM" id="CLU_014322_7_0_9"/>
<keyword evidence="1 3" id="KW-0378">Hydrolase</keyword>
<dbReference type="InterPro" id="IPR050695">
    <property type="entry name" value="N-acetylmuramoyl_amidase_3"/>
</dbReference>
<organism evidence="3 4">
    <name type="scientific">Desulforamulus ruminis (strain ATCC 23193 / DSM 2154 / NCIMB 8452 / DL)</name>
    <name type="common">Desulfotomaculum ruminis</name>
    <dbReference type="NCBI Taxonomy" id="696281"/>
    <lineage>
        <taxon>Bacteria</taxon>
        <taxon>Bacillati</taxon>
        <taxon>Bacillota</taxon>
        <taxon>Clostridia</taxon>
        <taxon>Eubacteriales</taxon>
        <taxon>Peptococcaceae</taxon>
        <taxon>Desulforamulus</taxon>
    </lineage>
</organism>
<dbReference type="Pfam" id="PF01520">
    <property type="entry name" value="Amidase_3"/>
    <property type="match status" value="1"/>
</dbReference>
<accession>F6DPG5</accession>
<dbReference type="InterPro" id="IPR002508">
    <property type="entry name" value="MurNAc-LAA_cat"/>
</dbReference>
<dbReference type="OrthoDB" id="9772024at2"/>
<feature type="domain" description="MurNAc-LAA" evidence="2">
    <location>
        <begin position="126"/>
        <end position="236"/>
    </location>
</feature>
<evidence type="ECO:0000313" key="3">
    <source>
        <dbReference type="EMBL" id="AEG58638.1"/>
    </source>
</evidence>
<dbReference type="SMART" id="SM00646">
    <property type="entry name" value="Ami_3"/>
    <property type="match status" value="1"/>
</dbReference>
<dbReference type="CDD" id="cd02696">
    <property type="entry name" value="MurNAc-LAA"/>
    <property type="match status" value="1"/>
</dbReference>
<dbReference type="GO" id="GO:0009253">
    <property type="term" value="P:peptidoglycan catabolic process"/>
    <property type="evidence" value="ECO:0007669"/>
    <property type="project" value="InterPro"/>
</dbReference>
<dbReference type="Gene3D" id="3.40.630.40">
    <property type="entry name" value="Zn-dependent exopeptidases"/>
    <property type="match status" value="1"/>
</dbReference>
<protein>
    <submittedName>
        <fullName evidence="3">Cell wall hydrolase/autolysin</fullName>
    </submittedName>
</protein>
<dbReference type="GO" id="GO:0030288">
    <property type="term" value="C:outer membrane-bounded periplasmic space"/>
    <property type="evidence" value="ECO:0007669"/>
    <property type="project" value="TreeGrafter"/>
</dbReference>
<dbReference type="EMBL" id="CP002780">
    <property type="protein sequence ID" value="AEG58638.1"/>
    <property type="molecule type" value="Genomic_DNA"/>
</dbReference>
<evidence type="ECO:0000256" key="1">
    <source>
        <dbReference type="ARBA" id="ARBA00022801"/>
    </source>
</evidence>
<sequence>MSVFVGAFRLKKRVLLGLLLLLFILVQMYKMSTALWAEKNVEALSPVMVNKLIVVDPGHGGRDPGKIGVSGVPEKEINLEVSKRLATVLGQMGAAVILTRDSDVDLSDSSASGWQGKKRQDLSRRVAMANDRKADLYISVHCNAFPGKKEHGAQVFSHPQSPESKILAECIQGEMARILGNTTRKAKQVDYYAIRKTTMPATIVEIGFITNPTEEKLLLDPLYQSKVAWSITAGIVKYFAEGQSQEEPGAKANEDVIKTFQQQPGEFIPAP</sequence>
<dbReference type="PANTHER" id="PTHR30404">
    <property type="entry name" value="N-ACETYLMURAMOYL-L-ALANINE AMIDASE"/>
    <property type="match status" value="1"/>
</dbReference>
<dbReference type="eggNOG" id="COG0860">
    <property type="taxonomic scope" value="Bacteria"/>
</dbReference>
<dbReference type="KEGG" id="dru:Desru_0341"/>
<dbReference type="GO" id="GO:0008745">
    <property type="term" value="F:N-acetylmuramoyl-L-alanine amidase activity"/>
    <property type="evidence" value="ECO:0007669"/>
    <property type="project" value="InterPro"/>
</dbReference>